<feature type="transmembrane region" description="Helical" evidence="4">
    <location>
        <begin position="644"/>
        <end position="669"/>
    </location>
</feature>
<feature type="transmembrane region" description="Helical" evidence="4">
    <location>
        <begin position="716"/>
        <end position="738"/>
    </location>
</feature>
<feature type="transmembrane region" description="Helical" evidence="4">
    <location>
        <begin position="681"/>
        <end position="704"/>
    </location>
</feature>
<dbReference type="InterPro" id="IPR008491">
    <property type="entry name" value="CDK5RAP3"/>
</dbReference>
<keyword evidence="4" id="KW-0472">Membrane</keyword>
<keyword evidence="2" id="KW-0175">Coiled coil</keyword>
<dbReference type="AlphaFoldDB" id="A0A182F1Q3"/>
<feature type="compositionally biased region" description="Polar residues" evidence="3">
    <location>
        <begin position="862"/>
        <end position="871"/>
    </location>
</feature>
<dbReference type="EnsemblMetazoa" id="AALB000382-RA">
    <property type="protein sequence ID" value="AALB000382-PA"/>
    <property type="gene ID" value="AALB000382"/>
</dbReference>
<reference evidence="5" key="2">
    <citation type="submission" date="2022-08" db="UniProtKB">
        <authorList>
            <consortium name="EnsemblMetazoa"/>
        </authorList>
    </citation>
    <scope>IDENTIFICATION</scope>
    <source>
        <strain evidence="5">STECLA/ALBI9_A</strain>
    </source>
</reference>
<keyword evidence="4" id="KW-1133">Transmembrane helix</keyword>
<organism evidence="5 6">
    <name type="scientific">Anopheles albimanus</name>
    <name type="common">New world malaria mosquito</name>
    <dbReference type="NCBI Taxonomy" id="7167"/>
    <lineage>
        <taxon>Eukaryota</taxon>
        <taxon>Metazoa</taxon>
        <taxon>Ecdysozoa</taxon>
        <taxon>Arthropoda</taxon>
        <taxon>Hexapoda</taxon>
        <taxon>Insecta</taxon>
        <taxon>Pterygota</taxon>
        <taxon>Neoptera</taxon>
        <taxon>Endopterygota</taxon>
        <taxon>Diptera</taxon>
        <taxon>Nematocera</taxon>
        <taxon>Culicoidea</taxon>
        <taxon>Culicidae</taxon>
        <taxon>Anophelinae</taxon>
        <taxon>Anopheles</taxon>
    </lineage>
</organism>
<dbReference type="GO" id="GO:0012505">
    <property type="term" value="C:endomembrane system"/>
    <property type="evidence" value="ECO:0007669"/>
    <property type="project" value="TreeGrafter"/>
</dbReference>
<evidence type="ECO:0000256" key="1">
    <source>
        <dbReference type="ARBA" id="ARBA00007478"/>
    </source>
</evidence>
<accession>A0A182F1Q3</accession>
<dbReference type="Pfam" id="PF05600">
    <property type="entry name" value="CDK5RAP3"/>
    <property type="match status" value="1"/>
</dbReference>
<evidence type="ECO:0000313" key="6">
    <source>
        <dbReference type="Proteomes" id="UP000069272"/>
    </source>
</evidence>
<feature type="compositionally biased region" description="Polar residues" evidence="3">
    <location>
        <begin position="814"/>
        <end position="827"/>
    </location>
</feature>
<feature type="compositionally biased region" description="Polar residues" evidence="3">
    <location>
        <begin position="841"/>
        <end position="850"/>
    </location>
</feature>
<dbReference type="Proteomes" id="UP000069272">
    <property type="component" value="Chromosome 2L"/>
</dbReference>
<dbReference type="PANTHER" id="PTHR14894:SF0">
    <property type="entry name" value="CDK5 REGULATORY SUBUNIT-ASSOCIATED PROTEIN 3"/>
    <property type="match status" value="1"/>
</dbReference>
<name>A0A182F1Q3_ANOAL</name>
<evidence type="ECO:0000256" key="2">
    <source>
        <dbReference type="SAM" id="Coils"/>
    </source>
</evidence>
<feature type="coiled-coil region" evidence="2">
    <location>
        <begin position="432"/>
        <end position="459"/>
    </location>
</feature>
<evidence type="ECO:0008006" key="7">
    <source>
        <dbReference type="Google" id="ProtNLM"/>
    </source>
</evidence>
<dbReference type="VEuPathDB" id="VectorBase:AALB20_037552"/>
<feature type="region of interest" description="Disordered" evidence="3">
    <location>
        <begin position="801"/>
        <end position="871"/>
    </location>
</feature>
<dbReference type="VEuPathDB" id="VectorBase:AALB20_035147"/>
<protein>
    <recommendedName>
        <fullName evidence="7">CDK5 regulatory subunit-associated protein 3</fullName>
    </recommendedName>
</protein>
<comment type="similarity">
    <text evidence="1">Belongs to the CDK5RAP3 family.</text>
</comment>
<keyword evidence="6" id="KW-1185">Reference proteome</keyword>
<dbReference type="PANTHER" id="PTHR14894">
    <property type="entry name" value="CDK5 REGULATORY SUBUNIT-ASSOCIATED PROTEIN 3"/>
    <property type="match status" value="1"/>
</dbReference>
<sequence length="871" mass="97806">MNEADIPIDIHAGKLLEWLVSRRIVDKNWHLHIRNIRNKISNAITDMPAHDELLKLLSGAHINYFHCQRIVEILKTTEADSRNVFGRYGSQRMKDWQEILKMYEKDNLYLAEAAQILVRNISYEIPGIRKQIKHLEQLGEEADKKVQDLGRSEKTVYGEYQQMCKQLGVSGSNLRQELVQKVFSELPGMFEQITKTVQQLKKPIELYAAFAGSDECLPLLRHVATKGNTTVYEFIYGEPPLSVEEPTVALELEKQPAASEQIDFGDGDGGAIDFGDGDGAIDFGDAPIDVEAGEIDWGAPVDDGAAQQIDLNISLEESGIVVEEDGHAGGIAKGPDAYSVLDSPKHRERFMNDLLELEAFLRMRLYQLGGSDKAQLLSFTMMDSFPDHDEKSLTAMVADVDTVHSALTGELLQHLHQIKHSPEYVDILTANIEQKLSSIEKMKETVKRLQEKSVNFKQQSIELKPTQTKIIDQTRTLQGQIERDISKRYKNRVVNLYGTNLAPGREMQPPQRYIPSVSDLYGTDEIEFLLDEIRDLEPACCQLEDIQDFEIAGSRAGELSISLESPLGTCTSWDSHAHYRQRIGNTPLPWGVALHCDASHLTSPTGIVRILLVVSSAACLACECSAGTVQVGLFLLPLIGRLRLMVFCALFSLLVTCLMLFLDISHIALMFPFNWGRLNAWMYLTIGLLFIVGSSLLIHMVFFADEFMWVPKHTKDTLFISAILGYICSIEAVVLAALTKCPSQYRHVIDEYSDMCLEERELSPICSNDMTNHNHNSASNDLSNHRSYNKIDTGDSITPTCNQKPYIPVKRPDQSYNQRPTLGNLQKSNHRNRQGYHYQPIASTSRQSPTFVLDDDVLPGPSSRSLDYSSA</sequence>
<evidence type="ECO:0000313" key="5">
    <source>
        <dbReference type="EnsemblMetazoa" id="AALB000382-PA"/>
    </source>
</evidence>
<reference evidence="5 6" key="1">
    <citation type="journal article" date="2017" name="G3 (Bethesda)">
        <title>The Physical Genome Mapping of Anopheles albimanus Corrected Scaffold Misassemblies and Identified Interarm Rearrangements in Genus Anopheles.</title>
        <authorList>
            <person name="Artemov G.N."/>
            <person name="Peery A.N."/>
            <person name="Jiang X."/>
            <person name="Tu Z."/>
            <person name="Stegniy V.N."/>
            <person name="Sharakhova M.V."/>
            <person name="Sharakhov I.V."/>
        </authorList>
    </citation>
    <scope>NUCLEOTIDE SEQUENCE [LARGE SCALE GENOMIC DNA]</scope>
    <source>
        <strain evidence="5 6">ALBI9_A</strain>
    </source>
</reference>
<dbReference type="STRING" id="7167.A0A182F1Q3"/>
<keyword evidence="4" id="KW-0812">Transmembrane</keyword>
<dbReference type="GO" id="GO:0007346">
    <property type="term" value="P:regulation of mitotic cell cycle"/>
    <property type="evidence" value="ECO:0007669"/>
    <property type="project" value="TreeGrafter"/>
</dbReference>
<dbReference type="VEuPathDB" id="VectorBase:AALB000382"/>
<evidence type="ECO:0000256" key="4">
    <source>
        <dbReference type="SAM" id="Phobius"/>
    </source>
</evidence>
<proteinExistence type="inferred from homology"/>
<evidence type="ECO:0000256" key="3">
    <source>
        <dbReference type="SAM" id="MobiDB-lite"/>
    </source>
</evidence>